<keyword evidence="2" id="KW-0732">Signal</keyword>
<comment type="caution">
    <text evidence="3">The sequence shown here is derived from an EMBL/GenBank/DDBJ whole genome shotgun (WGS) entry which is preliminary data.</text>
</comment>
<feature type="region of interest" description="Disordered" evidence="1">
    <location>
        <begin position="27"/>
        <end position="50"/>
    </location>
</feature>
<evidence type="ECO:0000256" key="2">
    <source>
        <dbReference type="SAM" id="SignalP"/>
    </source>
</evidence>
<organism evidence="3 4">
    <name type="scientific">Acinetobacter lactucae</name>
    <dbReference type="NCBI Taxonomy" id="1785128"/>
    <lineage>
        <taxon>Bacteria</taxon>
        <taxon>Pseudomonadati</taxon>
        <taxon>Pseudomonadota</taxon>
        <taxon>Gammaproteobacteria</taxon>
        <taxon>Moraxellales</taxon>
        <taxon>Moraxellaceae</taxon>
        <taxon>Acinetobacter</taxon>
        <taxon>Acinetobacter calcoaceticus/baumannii complex</taxon>
    </lineage>
</organism>
<dbReference type="Gene3D" id="3.30.10.10">
    <property type="entry name" value="Trypsin Inhibitor V, subunit A"/>
    <property type="match status" value="1"/>
</dbReference>
<name>A0ABS1ALQ2_9GAMM</name>
<evidence type="ECO:0000256" key="1">
    <source>
        <dbReference type="SAM" id="MobiDB-lite"/>
    </source>
</evidence>
<evidence type="ECO:0000313" key="3">
    <source>
        <dbReference type="EMBL" id="MBJ8438852.1"/>
    </source>
</evidence>
<gene>
    <name evidence="3" type="ORF">I6M64_16220</name>
</gene>
<proteinExistence type="predicted"/>
<keyword evidence="4" id="KW-1185">Reference proteome</keyword>
<accession>A0ABS1ALQ2</accession>
<evidence type="ECO:0008006" key="5">
    <source>
        <dbReference type="Google" id="ProtNLM"/>
    </source>
</evidence>
<dbReference type="Proteomes" id="UP000808699">
    <property type="component" value="Unassembled WGS sequence"/>
</dbReference>
<feature type="chain" id="PRO_5045401617" description="Hemolysin" evidence="2">
    <location>
        <begin position="21"/>
        <end position="119"/>
    </location>
</feature>
<dbReference type="EMBL" id="JADWNO010000011">
    <property type="protein sequence ID" value="MBJ8438852.1"/>
    <property type="molecule type" value="Genomic_DNA"/>
</dbReference>
<evidence type="ECO:0000313" key="4">
    <source>
        <dbReference type="Proteomes" id="UP000808699"/>
    </source>
</evidence>
<dbReference type="RefSeq" id="WP_200044300.1">
    <property type="nucleotide sequence ID" value="NZ_JADWNO010000011.1"/>
</dbReference>
<reference evidence="3 4" key="1">
    <citation type="submission" date="2020-11" db="EMBL/GenBank/DDBJ databases">
        <title>Enhanced detection system for hospital associated transmission using whole genome sequencing surveillance.</title>
        <authorList>
            <person name="Harrison L.H."/>
            <person name="Van Tyne D."/>
            <person name="Marsh J.W."/>
            <person name="Griffith M.P."/>
            <person name="Snyder D.J."/>
            <person name="Cooper V.S."/>
            <person name="Mustapha M."/>
        </authorList>
    </citation>
    <scope>NUCLEOTIDE SEQUENCE [LARGE SCALE GENOMIC DNA]</scope>
    <source>
        <strain evidence="3 4">ACIN00241</strain>
    </source>
</reference>
<sequence>MKRYICVGLLISLLSACSNNKLNSEFPKQVQGQQQDQELKPPVTSTSKEWDTSFDCDPIKVKNLIGKTGLTEKQVLSMTNARVYRSAYVGEPVTEEFRPDRVTIVIDPKTKRIVASSCG</sequence>
<dbReference type="PROSITE" id="PS51257">
    <property type="entry name" value="PROKAR_LIPOPROTEIN"/>
    <property type="match status" value="1"/>
</dbReference>
<protein>
    <recommendedName>
        <fullName evidence="5">Hemolysin</fullName>
    </recommendedName>
</protein>
<feature type="signal peptide" evidence="2">
    <location>
        <begin position="1"/>
        <end position="20"/>
    </location>
</feature>